<dbReference type="EMBL" id="JXRA01000031">
    <property type="protein sequence ID" value="KIO77622.1"/>
    <property type="molecule type" value="Genomic_DNA"/>
</dbReference>
<protein>
    <submittedName>
        <fullName evidence="1">Uncharacterized protein</fullName>
    </submittedName>
</protein>
<sequence length="79" mass="9009">MGKLLLLVDLFMIFITSCVSLCYIACAKDQFIADVKIEAIPIQEARAWIWEYKTSLNSYCCCTILKLINPQLKAYQLIG</sequence>
<evidence type="ECO:0000313" key="1">
    <source>
        <dbReference type="EMBL" id="KIO77622.1"/>
    </source>
</evidence>
<organism evidence="1 2">
    <name type="scientific">Pedobacter lusitanus</name>
    <dbReference type="NCBI Taxonomy" id="1503925"/>
    <lineage>
        <taxon>Bacteria</taxon>
        <taxon>Pseudomonadati</taxon>
        <taxon>Bacteroidota</taxon>
        <taxon>Sphingobacteriia</taxon>
        <taxon>Sphingobacteriales</taxon>
        <taxon>Sphingobacteriaceae</taxon>
        <taxon>Pedobacter</taxon>
    </lineage>
</organism>
<dbReference type="Proteomes" id="UP000032049">
    <property type="component" value="Unassembled WGS sequence"/>
</dbReference>
<comment type="caution">
    <text evidence="1">The sequence shown here is derived from an EMBL/GenBank/DDBJ whole genome shotgun (WGS) entry which is preliminary data.</text>
</comment>
<reference evidence="1 2" key="1">
    <citation type="submission" date="2015-01" db="EMBL/GenBank/DDBJ databases">
        <title>Draft genome sequence of Pedobacter sp. NL19 isolated from sludge of an effluent treatment pond in an abandoned uranium mine.</title>
        <authorList>
            <person name="Santos T."/>
            <person name="Caetano T."/>
            <person name="Covas C."/>
            <person name="Cruz A."/>
            <person name="Mendo S."/>
        </authorList>
    </citation>
    <scope>NUCLEOTIDE SEQUENCE [LARGE SCALE GENOMIC DNA]</scope>
    <source>
        <strain evidence="1 2">NL19</strain>
    </source>
</reference>
<name>A0A0D0GK43_9SPHI</name>
<accession>A0A0D0GK43</accession>
<keyword evidence="2" id="KW-1185">Reference proteome</keyword>
<dbReference type="AlphaFoldDB" id="A0A0D0GK43"/>
<proteinExistence type="predicted"/>
<evidence type="ECO:0000313" key="2">
    <source>
        <dbReference type="Proteomes" id="UP000032049"/>
    </source>
</evidence>
<gene>
    <name evidence="1" type="ORF">TH53_08210</name>
</gene>